<evidence type="ECO:0000259" key="3">
    <source>
        <dbReference type="PROSITE" id="PS51186"/>
    </source>
</evidence>
<protein>
    <submittedName>
        <fullName evidence="4">GNAT family N-acetyltransferase</fullName>
    </submittedName>
</protein>
<dbReference type="PANTHER" id="PTHR10545:SF29">
    <property type="entry name" value="GH14572P-RELATED"/>
    <property type="match status" value="1"/>
</dbReference>
<dbReference type="SUPFAM" id="SSF55729">
    <property type="entry name" value="Acyl-CoA N-acyltransferases (Nat)"/>
    <property type="match status" value="1"/>
</dbReference>
<keyword evidence="5" id="KW-1185">Reference proteome</keyword>
<dbReference type="PANTHER" id="PTHR10545">
    <property type="entry name" value="DIAMINE N-ACETYLTRANSFERASE"/>
    <property type="match status" value="1"/>
</dbReference>
<proteinExistence type="predicted"/>
<dbReference type="EMBL" id="CP107006">
    <property type="protein sequence ID" value="UYQ93500.1"/>
    <property type="molecule type" value="Genomic_DNA"/>
</dbReference>
<evidence type="ECO:0000313" key="5">
    <source>
        <dbReference type="Proteomes" id="UP001162741"/>
    </source>
</evidence>
<evidence type="ECO:0000256" key="2">
    <source>
        <dbReference type="ARBA" id="ARBA00023315"/>
    </source>
</evidence>
<dbReference type="Proteomes" id="UP001162741">
    <property type="component" value="Chromosome"/>
</dbReference>
<gene>
    <name evidence="4" type="ORF">MKQ68_00100</name>
</gene>
<dbReference type="Pfam" id="PF00583">
    <property type="entry name" value="Acetyltransf_1"/>
    <property type="match status" value="1"/>
</dbReference>
<dbReference type="CDD" id="cd04301">
    <property type="entry name" value="NAT_SF"/>
    <property type="match status" value="1"/>
</dbReference>
<dbReference type="InterPro" id="IPR000182">
    <property type="entry name" value="GNAT_dom"/>
</dbReference>
<keyword evidence="2" id="KW-0012">Acyltransferase</keyword>
<feature type="domain" description="N-acetyltransferase" evidence="3">
    <location>
        <begin position="5"/>
        <end position="151"/>
    </location>
</feature>
<dbReference type="Gene3D" id="3.40.630.30">
    <property type="match status" value="1"/>
</dbReference>
<dbReference type="InterPro" id="IPR016181">
    <property type="entry name" value="Acyl_CoA_acyltransferase"/>
</dbReference>
<keyword evidence="1" id="KW-0808">Transferase</keyword>
<accession>A0ABY6J1H4</accession>
<evidence type="ECO:0000256" key="1">
    <source>
        <dbReference type="ARBA" id="ARBA00022679"/>
    </source>
</evidence>
<dbReference type="PROSITE" id="PS51186">
    <property type="entry name" value="GNAT"/>
    <property type="match status" value="1"/>
</dbReference>
<name>A0ABY6J1H4_9BACT</name>
<reference evidence="4" key="1">
    <citation type="submission" date="2022-10" db="EMBL/GenBank/DDBJ databases">
        <title>Chitinophaga sp. nov., isolated from soil.</title>
        <authorList>
            <person name="Jeon C.O."/>
        </authorList>
    </citation>
    <scope>NUCLEOTIDE SEQUENCE</scope>
    <source>
        <strain evidence="4">R8</strain>
    </source>
</reference>
<dbReference type="RefSeq" id="WP_244840996.1">
    <property type="nucleotide sequence ID" value="NZ_CP107006.1"/>
</dbReference>
<evidence type="ECO:0000313" key="4">
    <source>
        <dbReference type="EMBL" id="UYQ93500.1"/>
    </source>
</evidence>
<dbReference type="InterPro" id="IPR051016">
    <property type="entry name" value="Diverse_Substrate_AcTransf"/>
</dbReference>
<sequence>MCQNITIREARREDCPALLELVRELAVYEKAPDEVTVTPEHFENAGFGPHPVWKAFVAEDKGRVIGFALYYIRFSTWKGSRMYLEDLLVTESYRGRGIGKQLFDQLIVEGKEKKFSGMVWQVLEWNEPGINFYNKYNAKFDKGWWNASIEF</sequence>
<organism evidence="4 5">
    <name type="scientific">Chitinophaga horti</name>
    <dbReference type="NCBI Taxonomy" id="2920382"/>
    <lineage>
        <taxon>Bacteria</taxon>
        <taxon>Pseudomonadati</taxon>
        <taxon>Bacteroidota</taxon>
        <taxon>Chitinophagia</taxon>
        <taxon>Chitinophagales</taxon>
        <taxon>Chitinophagaceae</taxon>
        <taxon>Chitinophaga</taxon>
    </lineage>
</organism>